<dbReference type="FunFam" id="1.20.1250.20:FF:000286">
    <property type="entry name" value="MFS efflux transporter"/>
    <property type="match status" value="1"/>
</dbReference>
<feature type="transmembrane region" description="Helical" evidence="7">
    <location>
        <begin position="328"/>
        <end position="346"/>
    </location>
</feature>
<dbReference type="Gene3D" id="1.20.1250.20">
    <property type="entry name" value="MFS general substrate transporter like domains"/>
    <property type="match status" value="1"/>
</dbReference>
<evidence type="ECO:0000256" key="4">
    <source>
        <dbReference type="ARBA" id="ARBA00023136"/>
    </source>
</evidence>
<feature type="transmembrane region" description="Helical" evidence="7">
    <location>
        <begin position="166"/>
        <end position="185"/>
    </location>
</feature>
<keyword evidence="5" id="KW-0325">Glycoprotein</keyword>
<dbReference type="SUPFAM" id="SSF103473">
    <property type="entry name" value="MFS general substrate transporter"/>
    <property type="match status" value="1"/>
</dbReference>
<dbReference type="InterPro" id="IPR011701">
    <property type="entry name" value="MFS"/>
</dbReference>
<feature type="transmembrane region" description="Helical" evidence="7">
    <location>
        <begin position="262"/>
        <end position="283"/>
    </location>
</feature>
<evidence type="ECO:0000256" key="6">
    <source>
        <dbReference type="SAM" id="MobiDB-lite"/>
    </source>
</evidence>
<proteinExistence type="predicted"/>
<keyword evidence="2 7" id="KW-0812">Transmembrane</keyword>
<dbReference type="InterPro" id="IPR020846">
    <property type="entry name" value="MFS_dom"/>
</dbReference>
<evidence type="ECO:0000313" key="9">
    <source>
        <dbReference type="EMBL" id="PCD42783.1"/>
    </source>
</evidence>
<feature type="transmembrane region" description="Helical" evidence="7">
    <location>
        <begin position="197"/>
        <end position="220"/>
    </location>
</feature>
<dbReference type="GO" id="GO:0022857">
    <property type="term" value="F:transmembrane transporter activity"/>
    <property type="evidence" value="ECO:0007669"/>
    <property type="project" value="InterPro"/>
</dbReference>
<evidence type="ECO:0000256" key="3">
    <source>
        <dbReference type="ARBA" id="ARBA00022989"/>
    </source>
</evidence>
<dbReference type="InterPro" id="IPR051788">
    <property type="entry name" value="MFS_Transporter"/>
</dbReference>
<sequence>MATVTQTDTRLETFELRSSPSPTRNVLDDTEPPHSSKPSTGELLKILSAGFSFFVAGVNDGSIGALVPHIIRDYNVTTAIVSSVYGANFMGWFFGAFSNTHLCQVFDLGSMLTLGAVLQVIAHALRSWKPPFPLFTITFWLASLGQAYQDTHGNTYVSGVKGSHRWLAFIHAMYMAGCLVGPFVATGVASAGSTSRWYLFYTFPLGIGVLNVAFVVYAFWDTLRLKRKQPPTERTLEADESPASRNDDAFSLIKETLKNKNVWLISLFFFFFLGATLTASGWVVEYLVEVRNGDINQMGFVPAGFSGGSLLGRLFLAEPTHRFGVRPMIFAFTILSIGLQVLFWLVPNIIAASIAISLLGFFMGPYFATGISVGSKLFNPRIQSTALAFLFVFAQLGGCLFPIITGLIAASAGVSILQPVLCALLVATSVSWLFVPMPKEASTDKRKRDSKSPPSSGGHYNHPAKRARKYSPHLFVSTKEERYTERLAHMRDRLDRYKPSTTNRMWPHVVGPDVAPASQTLEYDTSGWKAIVDSMASDINDGNSDMDDRQLNLFMDVPVCFAVRRFLCSCLSSVCLAMRQPQTRLWSTMLRLFGHKPQSVSSPRS</sequence>
<evidence type="ECO:0000313" key="10">
    <source>
        <dbReference type="Proteomes" id="UP000219602"/>
    </source>
</evidence>
<dbReference type="Proteomes" id="UP000219602">
    <property type="component" value="Chromosome 4"/>
</dbReference>
<dbReference type="GO" id="GO:0016020">
    <property type="term" value="C:membrane"/>
    <property type="evidence" value="ECO:0007669"/>
    <property type="project" value="UniProtKB-SubCell"/>
</dbReference>
<dbReference type="InterPro" id="IPR036259">
    <property type="entry name" value="MFS_trans_sf"/>
</dbReference>
<dbReference type="PROSITE" id="PS50850">
    <property type="entry name" value="MFS"/>
    <property type="match status" value="1"/>
</dbReference>
<keyword evidence="3 7" id="KW-1133">Transmembrane helix</keyword>
<name>A0A2H3HW66_FUSOX</name>
<evidence type="ECO:0000256" key="5">
    <source>
        <dbReference type="ARBA" id="ARBA00023180"/>
    </source>
</evidence>
<feature type="transmembrane region" description="Helical" evidence="7">
    <location>
        <begin position="74"/>
        <end position="94"/>
    </location>
</feature>
<organism evidence="9 10">
    <name type="scientific">Fusarium oxysporum f. sp. radicis-cucumerinum</name>
    <dbReference type="NCBI Taxonomy" id="327505"/>
    <lineage>
        <taxon>Eukaryota</taxon>
        <taxon>Fungi</taxon>
        <taxon>Dikarya</taxon>
        <taxon>Ascomycota</taxon>
        <taxon>Pezizomycotina</taxon>
        <taxon>Sordariomycetes</taxon>
        <taxon>Hypocreomycetidae</taxon>
        <taxon>Hypocreales</taxon>
        <taxon>Nectriaceae</taxon>
        <taxon>Fusarium</taxon>
        <taxon>Fusarium oxysporum species complex</taxon>
    </lineage>
</organism>
<feature type="transmembrane region" description="Helical" evidence="7">
    <location>
        <begin position="46"/>
        <end position="67"/>
    </location>
</feature>
<keyword evidence="4 7" id="KW-0472">Membrane</keyword>
<dbReference type="Pfam" id="PF07690">
    <property type="entry name" value="MFS_1"/>
    <property type="match status" value="1"/>
</dbReference>
<evidence type="ECO:0000259" key="8">
    <source>
        <dbReference type="PROSITE" id="PS50850"/>
    </source>
</evidence>
<reference evidence="9 10" key="1">
    <citation type="journal article" date="2016" name="Environ. Microbiol.">
        <title>Effector profiles distinguish formae speciales of Fusarium oxysporum.</title>
        <authorList>
            <person name="van Dam P."/>
            <person name="Fokkens L."/>
            <person name="Schmidt S.M."/>
            <person name="Linmans J.H."/>
            <person name="Kistler H.C."/>
            <person name="Ma L.J."/>
            <person name="Rep M."/>
        </authorList>
    </citation>
    <scope>NUCLEOTIDE SEQUENCE [LARGE SCALE GENOMIC DNA]</scope>
    <source>
        <strain evidence="9 10">Forc016</strain>
    </source>
</reference>
<feature type="domain" description="Major facilitator superfamily (MFS) profile" evidence="8">
    <location>
        <begin position="45"/>
        <end position="439"/>
    </location>
</feature>
<comment type="subcellular location">
    <subcellularLocation>
        <location evidence="1">Membrane</location>
        <topology evidence="1">Multi-pass membrane protein</topology>
    </subcellularLocation>
</comment>
<evidence type="ECO:0000256" key="2">
    <source>
        <dbReference type="ARBA" id="ARBA00022692"/>
    </source>
</evidence>
<evidence type="ECO:0000256" key="1">
    <source>
        <dbReference type="ARBA" id="ARBA00004141"/>
    </source>
</evidence>
<protein>
    <recommendedName>
        <fullName evidence="8">Major facilitator superfamily (MFS) profile domain-containing protein</fullName>
    </recommendedName>
</protein>
<comment type="caution">
    <text evidence="9">The sequence shown here is derived from an EMBL/GenBank/DDBJ whole genome shotgun (WGS) entry which is preliminary data.</text>
</comment>
<accession>A0A2H3HW66</accession>
<dbReference type="EMBL" id="MABQ02000003">
    <property type="protein sequence ID" value="PCD42783.1"/>
    <property type="molecule type" value="Genomic_DNA"/>
</dbReference>
<feature type="transmembrane region" description="Helical" evidence="7">
    <location>
        <begin position="352"/>
        <end position="374"/>
    </location>
</feature>
<reference evidence="9 10" key="2">
    <citation type="journal article" date="2017" name="Sci. Rep.">
        <title>A mobile pathogenicity chromosome in Fusarium oxysporum for infection of multiple cucurbit species.</title>
        <authorList>
            <person name="van Dam P."/>
            <person name="Fokkens L."/>
            <person name="Ayukawa Y."/>
            <person name="van der Gragt M."/>
            <person name="Ter Horst A."/>
            <person name="Brankovics B."/>
            <person name="Houterman P.M."/>
            <person name="Arie T."/>
            <person name="Rep M."/>
        </authorList>
    </citation>
    <scope>NUCLEOTIDE SEQUENCE [LARGE SCALE GENOMIC DNA]</scope>
    <source>
        <strain evidence="9 10">Forc016</strain>
    </source>
</reference>
<feature type="transmembrane region" description="Helical" evidence="7">
    <location>
        <begin position="386"/>
        <end position="410"/>
    </location>
</feature>
<dbReference type="PANTHER" id="PTHR23514:SF16">
    <property type="entry name" value="TRANSPORTER, PUTATIVE (AFU_ORTHOLOGUE AFUA_2G17270)-RELATED"/>
    <property type="match status" value="1"/>
</dbReference>
<feature type="transmembrane region" description="Helical" evidence="7">
    <location>
        <begin position="295"/>
        <end position="316"/>
    </location>
</feature>
<feature type="region of interest" description="Disordered" evidence="6">
    <location>
        <begin position="443"/>
        <end position="465"/>
    </location>
</feature>
<gene>
    <name evidence="9" type="ORF">AU210_005308</name>
</gene>
<feature type="region of interest" description="Disordered" evidence="6">
    <location>
        <begin position="17"/>
        <end position="38"/>
    </location>
</feature>
<evidence type="ECO:0000256" key="7">
    <source>
        <dbReference type="SAM" id="Phobius"/>
    </source>
</evidence>
<feature type="transmembrane region" description="Helical" evidence="7">
    <location>
        <begin position="416"/>
        <end position="435"/>
    </location>
</feature>
<dbReference type="PANTHER" id="PTHR23514">
    <property type="entry name" value="BYPASS OF STOP CODON PROTEIN 6"/>
    <property type="match status" value="1"/>
</dbReference>
<dbReference type="AlphaFoldDB" id="A0A2H3HW66"/>